<dbReference type="RefSeq" id="WP_378925700.1">
    <property type="nucleotide sequence ID" value="NZ_JBHLWQ010000006.1"/>
</dbReference>
<dbReference type="PANTHER" id="PTHR36919:SF2">
    <property type="entry name" value="BLL6627 PROTEIN"/>
    <property type="match status" value="1"/>
</dbReference>
<evidence type="ECO:0000313" key="4">
    <source>
        <dbReference type="Proteomes" id="UP001589795"/>
    </source>
</evidence>
<name>A0ABV6CDR2_9RHOB</name>
<comment type="caution">
    <text evidence="3">The sequence shown here is derived from an EMBL/GenBank/DDBJ whole genome shotgun (WGS) entry which is preliminary data.</text>
</comment>
<dbReference type="Gene3D" id="2.40.128.520">
    <property type="match status" value="1"/>
</dbReference>
<sequence>MILFGLLLAAAPAWAADPLTGMWRTQAGRDGGYGHVRIAPCGDRLCGRLEQSFDAAGQSVPAPSGALILDGIAATGGGAYGDGRIVDPESRRDFAARLRLQGDVLEVAGCILTICRTAGIWQRVD</sequence>
<feature type="chain" id="PRO_5045965746" evidence="1">
    <location>
        <begin position="16"/>
        <end position="125"/>
    </location>
</feature>
<dbReference type="Proteomes" id="UP001589795">
    <property type="component" value="Unassembled WGS sequence"/>
</dbReference>
<dbReference type="InterPro" id="IPR019223">
    <property type="entry name" value="DUF2147"/>
</dbReference>
<protein>
    <submittedName>
        <fullName evidence="3">DUF2147 domain-containing protein</fullName>
    </submittedName>
</protein>
<organism evidence="3 4">
    <name type="scientific">Paracoccus rhizosphaerae</name>
    <dbReference type="NCBI Taxonomy" id="1133347"/>
    <lineage>
        <taxon>Bacteria</taxon>
        <taxon>Pseudomonadati</taxon>
        <taxon>Pseudomonadota</taxon>
        <taxon>Alphaproteobacteria</taxon>
        <taxon>Rhodobacterales</taxon>
        <taxon>Paracoccaceae</taxon>
        <taxon>Paracoccus</taxon>
    </lineage>
</organism>
<proteinExistence type="predicted"/>
<evidence type="ECO:0000259" key="2">
    <source>
        <dbReference type="Pfam" id="PF09917"/>
    </source>
</evidence>
<feature type="domain" description="DUF2147" evidence="2">
    <location>
        <begin position="21"/>
        <end position="123"/>
    </location>
</feature>
<accession>A0ABV6CDR2</accession>
<dbReference type="Pfam" id="PF09917">
    <property type="entry name" value="DUF2147"/>
    <property type="match status" value="1"/>
</dbReference>
<evidence type="ECO:0000256" key="1">
    <source>
        <dbReference type="SAM" id="SignalP"/>
    </source>
</evidence>
<dbReference type="PANTHER" id="PTHR36919">
    <property type="entry name" value="BLR1215 PROTEIN"/>
    <property type="match status" value="1"/>
</dbReference>
<keyword evidence="1" id="KW-0732">Signal</keyword>
<feature type="signal peptide" evidence="1">
    <location>
        <begin position="1"/>
        <end position="15"/>
    </location>
</feature>
<gene>
    <name evidence="3" type="ORF">ACFFIZ_00505</name>
</gene>
<evidence type="ECO:0000313" key="3">
    <source>
        <dbReference type="EMBL" id="MFC0198867.1"/>
    </source>
</evidence>
<keyword evidence="4" id="KW-1185">Reference proteome</keyword>
<reference evidence="3 4" key="1">
    <citation type="submission" date="2024-09" db="EMBL/GenBank/DDBJ databases">
        <authorList>
            <person name="Sun Q."/>
            <person name="Mori K."/>
        </authorList>
    </citation>
    <scope>NUCLEOTIDE SEQUENCE [LARGE SCALE GENOMIC DNA]</scope>
    <source>
        <strain evidence="3 4">CCM 7904</strain>
    </source>
</reference>
<dbReference type="EMBL" id="JBHLWQ010000006">
    <property type="protein sequence ID" value="MFC0198867.1"/>
    <property type="molecule type" value="Genomic_DNA"/>
</dbReference>